<dbReference type="EMBL" id="FNBI01000007">
    <property type="protein sequence ID" value="SDF89495.1"/>
    <property type="molecule type" value="Genomic_DNA"/>
</dbReference>
<evidence type="ECO:0000313" key="4">
    <source>
        <dbReference type="Proteomes" id="UP000436801"/>
    </source>
</evidence>
<reference evidence="2 3" key="1">
    <citation type="submission" date="2016-10" db="EMBL/GenBank/DDBJ databases">
        <authorList>
            <person name="Varghese N."/>
            <person name="Submissions S."/>
        </authorList>
    </citation>
    <scope>NUCLEOTIDE SEQUENCE [LARGE SCALE GENOMIC DNA]</scope>
    <source>
        <strain evidence="2 3">S7-754</strain>
    </source>
</reference>
<accession>A0A1G7PTC5</accession>
<dbReference type="EMBL" id="WSUT01000007">
    <property type="protein sequence ID" value="MWC45583.1"/>
    <property type="molecule type" value="Genomic_DNA"/>
</dbReference>
<organism evidence="2 3">
    <name type="scientific">Sphingomonas carotinifaciens</name>
    <dbReference type="NCBI Taxonomy" id="1166323"/>
    <lineage>
        <taxon>Bacteria</taxon>
        <taxon>Pseudomonadati</taxon>
        <taxon>Pseudomonadota</taxon>
        <taxon>Alphaproteobacteria</taxon>
        <taxon>Sphingomonadales</taxon>
        <taxon>Sphingomonadaceae</taxon>
        <taxon>Sphingomonas</taxon>
    </lineage>
</organism>
<keyword evidence="3" id="KW-1185">Reference proteome</keyword>
<dbReference type="Proteomes" id="UP000323502">
    <property type="component" value="Unassembled WGS sequence"/>
</dbReference>
<dbReference type="Proteomes" id="UP000436801">
    <property type="component" value="Unassembled WGS sequence"/>
</dbReference>
<dbReference type="AlphaFoldDB" id="A0A1G7PTC5"/>
<protein>
    <submittedName>
        <fullName evidence="2">Uncharacterized protein</fullName>
    </submittedName>
</protein>
<name>A0A1G7PTC5_9SPHN</name>
<dbReference type="OrthoDB" id="7594861at2"/>
<evidence type="ECO:0000313" key="2">
    <source>
        <dbReference type="EMBL" id="SDF89495.1"/>
    </source>
</evidence>
<gene>
    <name evidence="1" type="ORF">GQR91_18365</name>
    <name evidence="2" type="ORF">SAMN05216557_10770</name>
</gene>
<proteinExistence type="predicted"/>
<evidence type="ECO:0000313" key="3">
    <source>
        <dbReference type="Proteomes" id="UP000323502"/>
    </source>
</evidence>
<evidence type="ECO:0000313" key="1">
    <source>
        <dbReference type="EMBL" id="MWC45583.1"/>
    </source>
</evidence>
<reference evidence="1 4" key="2">
    <citation type="submission" date="2019-12" db="EMBL/GenBank/DDBJ databases">
        <authorList>
            <person name="Zheng J."/>
        </authorList>
    </citation>
    <scope>NUCLEOTIDE SEQUENCE [LARGE SCALE GENOMIC DNA]</scope>
    <source>
        <strain evidence="1 4">DSM 27347</strain>
    </source>
</reference>
<sequence length="257" mass="28753">MTEVCQTTDLSALAAWLRPTGRHQRLVGLIDKAAAAGTIRQDLLEAERCLAEIDRHQAARENREEALSEREVTVTGALFSHAVVLYARATFTSSKQRKGILADDYLTPELRAAHRTIKTLRNSDIAHYGRGEHLSDGPLVREAVLFTFWRGDERVREQMNVLSTRAAHKIGVQRQLRDLLRAQLDRLAACEQDILNAVRDELERAVRSDDRLGHALPRFPFDAYAFCATADAAFRLAMGLQQGVIDEHSYAADVPSP</sequence>
<dbReference type="RefSeq" id="WP_149683076.1">
    <property type="nucleotide sequence ID" value="NZ_FNBI01000007.1"/>
</dbReference>